<dbReference type="Pfam" id="PF03601">
    <property type="entry name" value="Cons_hypoth698"/>
    <property type="match status" value="1"/>
</dbReference>
<dbReference type="Proteomes" id="UP000030408">
    <property type="component" value="Unassembled WGS sequence"/>
</dbReference>
<accession>A0A0A3HYV7</accession>
<evidence type="ECO:0000256" key="2">
    <source>
        <dbReference type="ARBA" id="ARBA00007977"/>
    </source>
</evidence>
<evidence type="ECO:0000313" key="9">
    <source>
        <dbReference type="Proteomes" id="UP000030408"/>
    </source>
</evidence>
<dbReference type="eggNOG" id="COG2855">
    <property type="taxonomic scope" value="Bacteria"/>
</dbReference>
<comment type="subcellular location">
    <subcellularLocation>
        <location evidence="1">Cell membrane</location>
        <topology evidence="1">Multi-pass membrane protein</topology>
    </subcellularLocation>
</comment>
<evidence type="ECO:0000313" key="8">
    <source>
        <dbReference type="EMBL" id="KGR75568.1"/>
    </source>
</evidence>
<evidence type="ECO:0000256" key="5">
    <source>
        <dbReference type="ARBA" id="ARBA00022989"/>
    </source>
</evidence>
<dbReference type="RefSeq" id="WP_036200657.1">
    <property type="nucleotide sequence ID" value="NZ_AVCY01000006.1"/>
</dbReference>
<dbReference type="AlphaFoldDB" id="A0A0A3HYV7"/>
<feature type="transmembrane region" description="Helical" evidence="7">
    <location>
        <begin position="150"/>
        <end position="172"/>
    </location>
</feature>
<comment type="similarity">
    <text evidence="2">Belongs to the UPF0324 family.</text>
</comment>
<feature type="transmembrane region" description="Helical" evidence="7">
    <location>
        <begin position="119"/>
        <end position="138"/>
    </location>
</feature>
<dbReference type="EMBL" id="JPVO01000050">
    <property type="protein sequence ID" value="KGR75568.1"/>
    <property type="molecule type" value="Genomic_DNA"/>
</dbReference>
<dbReference type="GO" id="GO:0005886">
    <property type="term" value="C:plasma membrane"/>
    <property type="evidence" value="ECO:0007669"/>
    <property type="project" value="UniProtKB-SubCell"/>
</dbReference>
<sequence>MYRTVEFYQGILLMFFITVCAYSLSLLPILSLIGPLAIAILIAVAYRNVFQYPEDIRSGIIFSSKVILRIAIILYGIHLNIKIIVDEGFPLLFRASVVLMFTLLMTFMIGRMLGIDYKLLLLLASGTGICGAAAIGAVSSILDSDEEDTALAIGMIACLGTVFALAAPLIASVSGMNPDTYGQWVGFSLHEIAQTLLAGSSFGNESLTPALLSKLSRVLLLFPVTILIVMILSFKNKGSKKKASFPYFILGFVVLSIIGTILRENGWMSLSFQSTVASIASFLLTVAMAAVGMSVDLKKFTKQTLKPIFTLLLTSVALSLFVWFVVI</sequence>
<keyword evidence="9" id="KW-1185">Reference proteome</keyword>
<evidence type="ECO:0000256" key="7">
    <source>
        <dbReference type="SAM" id="Phobius"/>
    </source>
</evidence>
<dbReference type="PANTHER" id="PTHR30106">
    <property type="entry name" value="INNER MEMBRANE PROTEIN YEIH-RELATED"/>
    <property type="match status" value="1"/>
</dbReference>
<organism evidence="8 9">
    <name type="scientific">Ureibacillus sinduriensis BLB-1 = JCM 15800</name>
    <dbReference type="NCBI Taxonomy" id="1384057"/>
    <lineage>
        <taxon>Bacteria</taxon>
        <taxon>Bacillati</taxon>
        <taxon>Bacillota</taxon>
        <taxon>Bacilli</taxon>
        <taxon>Bacillales</taxon>
        <taxon>Caryophanaceae</taxon>
        <taxon>Ureibacillus</taxon>
    </lineage>
</organism>
<feature type="transmembrane region" description="Helical" evidence="7">
    <location>
        <begin position="215"/>
        <end position="233"/>
    </location>
</feature>
<proteinExistence type="inferred from homology"/>
<feature type="transmembrane region" description="Helical" evidence="7">
    <location>
        <begin position="12"/>
        <end position="45"/>
    </location>
</feature>
<keyword evidence="4 7" id="KW-0812">Transmembrane</keyword>
<keyword evidence="3" id="KW-1003">Cell membrane</keyword>
<evidence type="ECO:0000256" key="1">
    <source>
        <dbReference type="ARBA" id="ARBA00004651"/>
    </source>
</evidence>
<feature type="transmembrane region" description="Helical" evidence="7">
    <location>
        <begin position="245"/>
        <end position="262"/>
    </location>
</feature>
<gene>
    <name evidence="8" type="ORF">CD33_10535</name>
</gene>
<keyword evidence="6 7" id="KW-0472">Membrane</keyword>
<dbReference type="PANTHER" id="PTHR30106:SF2">
    <property type="entry name" value="UPF0324 INNER MEMBRANE PROTEIN YEIH"/>
    <property type="match status" value="1"/>
</dbReference>
<evidence type="ECO:0000256" key="4">
    <source>
        <dbReference type="ARBA" id="ARBA00022692"/>
    </source>
</evidence>
<name>A0A0A3HYV7_9BACL</name>
<feature type="transmembrane region" description="Helical" evidence="7">
    <location>
        <begin position="91"/>
        <end position="110"/>
    </location>
</feature>
<feature type="transmembrane region" description="Helical" evidence="7">
    <location>
        <begin position="66"/>
        <end position="85"/>
    </location>
</feature>
<feature type="transmembrane region" description="Helical" evidence="7">
    <location>
        <begin position="307"/>
        <end position="326"/>
    </location>
</feature>
<keyword evidence="5 7" id="KW-1133">Transmembrane helix</keyword>
<protein>
    <recommendedName>
        <fullName evidence="10">Sulfate exporter family transporter</fullName>
    </recommendedName>
</protein>
<reference evidence="8 9" key="1">
    <citation type="submission" date="2014-02" db="EMBL/GenBank/DDBJ databases">
        <title>Draft genome sequence of Lysinibacillus sinduriensis JCM 15800.</title>
        <authorList>
            <person name="Zhang F."/>
            <person name="Wang G."/>
            <person name="Zhang L."/>
        </authorList>
    </citation>
    <scope>NUCLEOTIDE SEQUENCE [LARGE SCALE GENOMIC DNA]</scope>
    <source>
        <strain evidence="8 9">JCM 15800</strain>
    </source>
</reference>
<evidence type="ECO:0000256" key="6">
    <source>
        <dbReference type="ARBA" id="ARBA00023136"/>
    </source>
</evidence>
<evidence type="ECO:0000256" key="3">
    <source>
        <dbReference type="ARBA" id="ARBA00022475"/>
    </source>
</evidence>
<comment type="caution">
    <text evidence="8">The sequence shown here is derived from an EMBL/GenBank/DDBJ whole genome shotgun (WGS) entry which is preliminary data.</text>
</comment>
<feature type="transmembrane region" description="Helical" evidence="7">
    <location>
        <begin position="274"/>
        <end position="295"/>
    </location>
</feature>
<evidence type="ECO:0008006" key="10">
    <source>
        <dbReference type="Google" id="ProtNLM"/>
    </source>
</evidence>
<dbReference type="InterPro" id="IPR018383">
    <property type="entry name" value="UPF0324_pro"/>
</dbReference>